<dbReference type="EC" id="6.3.4.15" evidence="5"/>
<evidence type="ECO:0000313" key="5">
    <source>
        <dbReference type="EMBL" id="OIR16058.1"/>
    </source>
</evidence>
<dbReference type="PANTHER" id="PTHR12835">
    <property type="entry name" value="BIOTIN PROTEIN LIGASE"/>
    <property type="match status" value="1"/>
</dbReference>
<dbReference type="Gene3D" id="3.30.930.10">
    <property type="entry name" value="Bira Bifunctional Protein, Domain 2"/>
    <property type="match status" value="1"/>
</dbReference>
<proteinExistence type="inferred from homology"/>
<dbReference type="HAMAP" id="MF_00978">
    <property type="entry name" value="Bifunct_BirA"/>
    <property type="match status" value="1"/>
</dbReference>
<keyword evidence="1 5" id="KW-0436">Ligase</keyword>
<dbReference type="InterPro" id="IPR045864">
    <property type="entry name" value="aa-tRNA-synth_II/BPL/LPL"/>
</dbReference>
<feature type="domain" description="BPL/LPL catalytic" evidence="4">
    <location>
        <begin position="83"/>
        <end position="264"/>
    </location>
</feature>
<dbReference type="SUPFAM" id="SSF46785">
    <property type="entry name" value="Winged helix' DNA-binding domain"/>
    <property type="match status" value="1"/>
</dbReference>
<dbReference type="SUPFAM" id="SSF55681">
    <property type="entry name" value="Class II aaRS and biotin synthetases"/>
    <property type="match status" value="1"/>
</dbReference>
<dbReference type="AlphaFoldDB" id="A0A1J5T597"/>
<dbReference type="NCBIfam" id="TIGR00121">
    <property type="entry name" value="birA_ligase"/>
    <property type="match status" value="1"/>
</dbReference>
<dbReference type="GO" id="GO:0004077">
    <property type="term" value="F:biotin--[biotin carboxyl-carrier protein] ligase activity"/>
    <property type="evidence" value="ECO:0007669"/>
    <property type="project" value="UniProtKB-EC"/>
</dbReference>
<dbReference type="InterPro" id="IPR008988">
    <property type="entry name" value="Transcriptional_repressor_C"/>
</dbReference>
<evidence type="ECO:0000256" key="1">
    <source>
        <dbReference type="ARBA" id="ARBA00022598"/>
    </source>
</evidence>
<evidence type="ECO:0000259" key="4">
    <source>
        <dbReference type="PROSITE" id="PS51733"/>
    </source>
</evidence>
<dbReference type="InterPro" id="IPR004408">
    <property type="entry name" value="Biotin_CoA_COase_ligase"/>
</dbReference>
<sequence length="330" mass="35168">MSAADAPRQLTFALLRRLADGEFHSGEVLARQLGVTRATVNNALRDAGSLGLTLYSVRGRGYRLARPLQWLDAEAIRAGLGAERDAVQVEILDHAASSNALLLQRASQGAASGSVLAVEWQSAGRGRLGRTWFSGLGDALTFSLLWRFESGLAALSGLSLAVGVAMMRALNELGVPGVGLKWPNDVLLNDGKLAGILLEAQGDMLGPSAVVIGIGLNLTVPEALRERIDQAVSDLASLEMPVPERNLVLAVSLKNMAKVLREFTERGFAPLRAEWESHHVFQMRPVKLSLPDGSQVVGTVTGVTDEGALRLETEQGEKIFHAGEVSLRGA</sequence>
<evidence type="ECO:0000256" key="2">
    <source>
        <dbReference type="ARBA" id="ARBA00022741"/>
    </source>
</evidence>
<dbReference type="InterPro" id="IPR013196">
    <property type="entry name" value="HTH_11"/>
</dbReference>
<name>A0A1J5T597_9ZZZZ</name>
<dbReference type="Gene3D" id="2.30.30.100">
    <property type="match status" value="1"/>
</dbReference>
<dbReference type="InterPro" id="IPR030855">
    <property type="entry name" value="Bifunct_BirA"/>
</dbReference>
<dbReference type="Pfam" id="PF03099">
    <property type="entry name" value="BPL_LplA_LipB"/>
    <property type="match status" value="1"/>
</dbReference>
<dbReference type="CDD" id="cd16442">
    <property type="entry name" value="BPL"/>
    <property type="match status" value="1"/>
</dbReference>
<dbReference type="GO" id="GO:0005737">
    <property type="term" value="C:cytoplasm"/>
    <property type="evidence" value="ECO:0007669"/>
    <property type="project" value="TreeGrafter"/>
</dbReference>
<dbReference type="GO" id="GO:0005524">
    <property type="term" value="F:ATP binding"/>
    <property type="evidence" value="ECO:0007669"/>
    <property type="project" value="UniProtKB-KW"/>
</dbReference>
<evidence type="ECO:0000256" key="3">
    <source>
        <dbReference type="ARBA" id="ARBA00022840"/>
    </source>
</evidence>
<dbReference type="Pfam" id="PF08279">
    <property type="entry name" value="HTH_11"/>
    <property type="match status" value="1"/>
</dbReference>
<dbReference type="InterPro" id="IPR036388">
    <property type="entry name" value="WH-like_DNA-bd_sf"/>
</dbReference>
<dbReference type="Gene3D" id="1.10.10.10">
    <property type="entry name" value="Winged helix-like DNA-binding domain superfamily/Winged helix DNA-binding domain"/>
    <property type="match status" value="1"/>
</dbReference>
<comment type="caution">
    <text evidence="5">The sequence shown here is derived from an EMBL/GenBank/DDBJ whole genome shotgun (WGS) entry which is preliminary data.</text>
</comment>
<dbReference type="InterPro" id="IPR036390">
    <property type="entry name" value="WH_DNA-bd_sf"/>
</dbReference>
<keyword evidence="3" id="KW-0067">ATP-binding</keyword>
<accession>A0A1J5T597</accession>
<organism evidence="5">
    <name type="scientific">mine drainage metagenome</name>
    <dbReference type="NCBI Taxonomy" id="410659"/>
    <lineage>
        <taxon>unclassified sequences</taxon>
        <taxon>metagenomes</taxon>
        <taxon>ecological metagenomes</taxon>
    </lineage>
</organism>
<keyword evidence="2" id="KW-0547">Nucleotide-binding</keyword>
<dbReference type="SUPFAM" id="SSF50037">
    <property type="entry name" value="C-terminal domain of transcriptional repressors"/>
    <property type="match status" value="1"/>
</dbReference>
<dbReference type="InterPro" id="IPR004143">
    <property type="entry name" value="BPL_LPL_catalytic"/>
</dbReference>
<protein>
    <submittedName>
        <fullName evidence="5">Bifunctional ligase/repressor BirA</fullName>
        <ecNumber evidence="5">6.3.4.15</ecNumber>
    </submittedName>
</protein>
<dbReference type="PROSITE" id="PS51733">
    <property type="entry name" value="BPL_LPL_CATALYTIC"/>
    <property type="match status" value="1"/>
</dbReference>
<dbReference type="Pfam" id="PF02237">
    <property type="entry name" value="BPL_C"/>
    <property type="match status" value="1"/>
</dbReference>
<dbReference type="GO" id="GO:0006355">
    <property type="term" value="P:regulation of DNA-templated transcription"/>
    <property type="evidence" value="ECO:0007669"/>
    <property type="project" value="InterPro"/>
</dbReference>
<dbReference type="InterPro" id="IPR003142">
    <property type="entry name" value="BPL_C"/>
</dbReference>
<reference evidence="5" key="1">
    <citation type="submission" date="2016-10" db="EMBL/GenBank/DDBJ databases">
        <title>Sequence of Gallionella enrichment culture.</title>
        <authorList>
            <person name="Poehlein A."/>
            <person name="Muehling M."/>
            <person name="Daniel R."/>
        </authorList>
    </citation>
    <scope>NUCLEOTIDE SEQUENCE</scope>
</reference>
<dbReference type="PANTHER" id="PTHR12835:SF5">
    <property type="entry name" value="BIOTIN--PROTEIN LIGASE"/>
    <property type="match status" value="1"/>
</dbReference>
<dbReference type="EMBL" id="MLJW01000008">
    <property type="protein sequence ID" value="OIR16058.1"/>
    <property type="molecule type" value="Genomic_DNA"/>
</dbReference>
<gene>
    <name evidence="5" type="primary">birA_2</name>
    <name evidence="5" type="ORF">GALL_35630</name>
</gene>